<dbReference type="Pfam" id="PF01381">
    <property type="entry name" value="HTH_3"/>
    <property type="match status" value="1"/>
</dbReference>
<dbReference type="SMART" id="SM00530">
    <property type="entry name" value="HTH_XRE"/>
    <property type="match status" value="1"/>
</dbReference>
<dbReference type="SUPFAM" id="SSF47413">
    <property type="entry name" value="lambda repressor-like DNA-binding domains"/>
    <property type="match status" value="1"/>
</dbReference>
<dbReference type="PANTHER" id="PTHR43236:SF1">
    <property type="entry name" value="BLL7220 PROTEIN"/>
    <property type="match status" value="1"/>
</dbReference>
<evidence type="ECO:0000259" key="2">
    <source>
        <dbReference type="PROSITE" id="PS50943"/>
    </source>
</evidence>
<dbReference type="PANTHER" id="PTHR43236">
    <property type="entry name" value="ANTITOXIN HIGA1"/>
    <property type="match status" value="1"/>
</dbReference>
<proteinExistence type="predicted"/>
<evidence type="ECO:0000313" key="3">
    <source>
        <dbReference type="EMBL" id="CAM74466.1"/>
    </source>
</evidence>
<feature type="region of interest" description="Disordered" evidence="1">
    <location>
        <begin position="1"/>
        <end position="25"/>
    </location>
</feature>
<name>A4TV09_9PROT</name>
<dbReference type="InterPro" id="IPR052345">
    <property type="entry name" value="Rad_response_metalloprotease"/>
</dbReference>
<dbReference type="GO" id="GO:0003677">
    <property type="term" value="F:DNA binding"/>
    <property type="evidence" value="ECO:0007669"/>
    <property type="project" value="InterPro"/>
</dbReference>
<dbReference type="CDD" id="cd00093">
    <property type="entry name" value="HTH_XRE"/>
    <property type="match status" value="1"/>
</dbReference>
<evidence type="ECO:0000256" key="1">
    <source>
        <dbReference type="SAM" id="MobiDB-lite"/>
    </source>
</evidence>
<feature type="domain" description="HTH cro/C1-type" evidence="2">
    <location>
        <begin position="31"/>
        <end position="85"/>
    </location>
</feature>
<dbReference type="InterPro" id="IPR010982">
    <property type="entry name" value="Lambda_DNA-bd_dom_sf"/>
</dbReference>
<protein>
    <submittedName>
        <fullName evidence="3">Transcriptional regulator</fullName>
    </submittedName>
</protein>
<dbReference type="EMBL" id="CU459003">
    <property type="protein sequence ID" value="CAM74466.1"/>
    <property type="molecule type" value="Genomic_DNA"/>
</dbReference>
<accession>A4TV09</accession>
<gene>
    <name evidence="3" type="ORF">MGR_0978</name>
</gene>
<dbReference type="RefSeq" id="WP_024078416.1">
    <property type="nucleotide sequence ID" value="NZ_CP027527.1"/>
</dbReference>
<dbReference type="AlphaFoldDB" id="A4TV09"/>
<organism evidence="3">
    <name type="scientific">Magnetospirillum gryphiswaldense</name>
    <dbReference type="NCBI Taxonomy" id="55518"/>
    <lineage>
        <taxon>Bacteria</taxon>
        <taxon>Pseudomonadati</taxon>
        <taxon>Pseudomonadota</taxon>
        <taxon>Alphaproteobacteria</taxon>
        <taxon>Rhodospirillales</taxon>
        <taxon>Rhodospirillaceae</taxon>
        <taxon>Magnetospirillum</taxon>
    </lineage>
</organism>
<dbReference type="Gene3D" id="1.10.260.40">
    <property type="entry name" value="lambda repressor-like DNA-binding domains"/>
    <property type="match status" value="1"/>
</dbReference>
<dbReference type="InterPro" id="IPR001387">
    <property type="entry name" value="Cro/C1-type_HTH"/>
</dbReference>
<sequence>MATETNSKRIYRARTESGDPDPIDTHVGARLRLRRTLMGLSQTELAKSVGLTFQQVQKYESGANRISASRLYHISEALDVPVSFFFDDMSRSSGKYGLHEDAVAFSAPESSREGLEMMRNYHRITDEAIRRSVYDLTKSLAAKLNGEEE</sequence>
<dbReference type="PROSITE" id="PS50943">
    <property type="entry name" value="HTH_CROC1"/>
    <property type="match status" value="1"/>
</dbReference>
<reference evidence="3" key="1">
    <citation type="journal article" date="2007" name="J. Bacteriol.">
        <title>Comparative genome analysis of four magnetotactic bacteria reveals a complex set of group-specific genes implicated in magnetosome biomineralization and function.</title>
        <authorList>
            <person name="Richter M."/>
            <person name="Kube M."/>
            <person name="Bazylinski D.A."/>
            <person name="Lombardot T."/>
            <person name="Gloeckner F.O."/>
            <person name="Reinhardt R."/>
            <person name="Schueler D."/>
        </authorList>
    </citation>
    <scope>NUCLEOTIDE SEQUENCE</scope>
    <source>
        <strain evidence="3">MSR-1</strain>
    </source>
</reference>